<evidence type="ECO:0000313" key="3">
    <source>
        <dbReference type="Proteomes" id="UP001058003"/>
    </source>
</evidence>
<name>A0A9Q9IKJ3_9ACTN</name>
<sequence length="257" mass="27718">MPSTLPTHPLAVLPLKLWRPRRFDGVAMVAGAAAPDTAYAFDRLLGWPPRHGVHAWGYTPEHLFGALWWSVPVALLIAWLIRLGAPTVAAHLGRPGGWAADYGVLGRNPHRWWITGWSAAIGIASHLLWDFVTHPGPLDAWFVICRTSDVASLFLTPLFIWYAGSRRLLRRWHGAPPAVERRPALFWLTTAVVFGAGALVTWSLGYHGPHIVGVRLITALMLGLLAGAAAVRAAGTPPAPAGDADLVSTISARETGS</sequence>
<keyword evidence="1" id="KW-0472">Membrane</keyword>
<keyword evidence="3" id="KW-1185">Reference proteome</keyword>
<evidence type="ECO:0000256" key="1">
    <source>
        <dbReference type="SAM" id="Phobius"/>
    </source>
</evidence>
<feature type="transmembrane region" description="Helical" evidence="1">
    <location>
        <begin position="184"/>
        <end position="205"/>
    </location>
</feature>
<dbReference type="Pfam" id="PF13803">
    <property type="entry name" value="DUF4184"/>
    <property type="match status" value="1"/>
</dbReference>
<proteinExistence type="predicted"/>
<feature type="transmembrane region" description="Helical" evidence="1">
    <location>
        <begin position="66"/>
        <end position="85"/>
    </location>
</feature>
<keyword evidence="1" id="KW-0812">Transmembrane</keyword>
<dbReference type="OrthoDB" id="8481923at2"/>
<feature type="transmembrane region" description="Helical" evidence="1">
    <location>
        <begin position="211"/>
        <end position="231"/>
    </location>
</feature>
<protein>
    <submittedName>
        <fullName evidence="2">DUF4184 family protein</fullName>
    </submittedName>
</protein>
<dbReference type="KEGG" id="daur:Daura_00095"/>
<accession>A0A9Q9IKJ3</accession>
<feature type="transmembrane region" description="Helical" evidence="1">
    <location>
        <begin position="141"/>
        <end position="163"/>
    </location>
</feature>
<dbReference type="EMBL" id="CP073767">
    <property type="protein sequence ID" value="UWZ54748.1"/>
    <property type="molecule type" value="Genomic_DNA"/>
</dbReference>
<keyword evidence="1" id="KW-1133">Transmembrane helix</keyword>
<organism evidence="2 3">
    <name type="scientific">Dactylosporangium aurantiacum</name>
    <dbReference type="NCBI Taxonomy" id="35754"/>
    <lineage>
        <taxon>Bacteria</taxon>
        <taxon>Bacillati</taxon>
        <taxon>Actinomycetota</taxon>
        <taxon>Actinomycetes</taxon>
        <taxon>Micromonosporales</taxon>
        <taxon>Micromonosporaceae</taxon>
        <taxon>Dactylosporangium</taxon>
    </lineage>
</organism>
<evidence type="ECO:0000313" key="2">
    <source>
        <dbReference type="EMBL" id="UWZ54748.1"/>
    </source>
</evidence>
<dbReference type="AlphaFoldDB" id="A0A9Q9IKJ3"/>
<feature type="transmembrane region" description="Helical" evidence="1">
    <location>
        <begin position="112"/>
        <end position="129"/>
    </location>
</feature>
<dbReference type="RefSeq" id="WP_033359908.1">
    <property type="nucleotide sequence ID" value="NZ_CP073767.1"/>
</dbReference>
<dbReference type="Proteomes" id="UP001058003">
    <property type="component" value="Chromosome"/>
</dbReference>
<gene>
    <name evidence="2" type="ORF">Daura_00095</name>
</gene>
<reference evidence="2" key="1">
    <citation type="submission" date="2021-04" db="EMBL/GenBank/DDBJ databases">
        <title>Dactylosporangium aurantiacum NRRL B-8018 full assembly.</title>
        <authorList>
            <person name="Hartkoorn R.C."/>
            <person name="Beaudoing E."/>
            <person name="Hot D."/>
        </authorList>
    </citation>
    <scope>NUCLEOTIDE SEQUENCE</scope>
    <source>
        <strain evidence="2">NRRL B-8018</strain>
    </source>
</reference>
<dbReference type="InterPro" id="IPR025238">
    <property type="entry name" value="DUF4184"/>
</dbReference>